<protein>
    <submittedName>
        <fullName evidence="1">Uncharacterized protein</fullName>
    </submittedName>
</protein>
<reference evidence="1 2" key="1">
    <citation type="journal article" date="2024" name="G3 (Bethesda)">
        <title>Genome assembly of Hibiscus sabdariffa L. provides insights into metabolisms of medicinal natural products.</title>
        <authorList>
            <person name="Kim T."/>
        </authorList>
    </citation>
    <scope>NUCLEOTIDE SEQUENCE [LARGE SCALE GENOMIC DNA]</scope>
    <source>
        <strain evidence="1">TK-2024</strain>
        <tissue evidence="1">Old leaves</tissue>
    </source>
</reference>
<dbReference type="Proteomes" id="UP001472677">
    <property type="component" value="Unassembled WGS sequence"/>
</dbReference>
<sequence>MAIRATVVAASMIDNNGLKFWRTFFAICQKVERGGCKPKAVVVDGVNGVGALKLGEIIDFLFALIESRTERKSRVLSEE</sequence>
<gene>
    <name evidence="1" type="ORF">V6N12_051495</name>
</gene>
<dbReference type="EMBL" id="JBBPBM010000001">
    <property type="protein sequence ID" value="KAK8601666.1"/>
    <property type="molecule type" value="Genomic_DNA"/>
</dbReference>
<organism evidence="1 2">
    <name type="scientific">Hibiscus sabdariffa</name>
    <name type="common">roselle</name>
    <dbReference type="NCBI Taxonomy" id="183260"/>
    <lineage>
        <taxon>Eukaryota</taxon>
        <taxon>Viridiplantae</taxon>
        <taxon>Streptophyta</taxon>
        <taxon>Embryophyta</taxon>
        <taxon>Tracheophyta</taxon>
        <taxon>Spermatophyta</taxon>
        <taxon>Magnoliopsida</taxon>
        <taxon>eudicotyledons</taxon>
        <taxon>Gunneridae</taxon>
        <taxon>Pentapetalae</taxon>
        <taxon>rosids</taxon>
        <taxon>malvids</taxon>
        <taxon>Malvales</taxon>
        <taxon>Malvaceae</taxon>
        <taxon>Malvoideae</taxon>
        <taxon>Hibiscus</taxon>
    </lineage>
</organism>
<comment type="caution">
    <text evidence="1">The sequence shown here is derived from an EMBL/GenBank/DDBJ whole genome shotgun (WGS) entry which is preliminary data.</text>
</comment>
<proteinExistence type="predicted"/>
<name>A0ABR2GGR9_9ROSI</name>
<evidence type="ECO:0000313" key="2">
    <source>
        <dbReference type="Proteomes" id="UP001472677"/>
    </source>
</evidence>
<evidence type="ECO:0000313" key="1">
    <source>
        <dbReference type="EMBL" id="KAK8601666.1"/>
    </source>
</evidence>
<keyword evidence="2" id="KW-1185">Reference proteome</keyword>
<accession>A0ABR2GGR9</accession>